<name>A0ABD1FSU6_SALDI</name>
<feature type="region of interest" description="Disordered" evidence="1">
    <location>
        <begin position="69"/>
        <end position="94"/>
    </location>
</feature>
<sequence>MRFKSWPYWEDWKLIYGKDQAGGGLAEDMIDAREKLNLTTIPTSETPPDIYTVGLDDVFTQEQVHESLSQETAADSCTRSMKSSGSTKQTNRKRKTVDSLDAILEVMSEMHKDTNQHLEKMSSRIGYDFDLSAKRTEVSRLLGSITLLTQKQRFLACDILVKEPECLDLFTGMSEVDKTDYVIHILEELYGG</sequence>
<evidence type="ECO:0000256" key="1">
    <source>
        <dbReference type="SAM" id="MobiDB-lite"/>
    </source>
</evidence>
<evidence type="ECO:0000313" key="2">
    <source>
        <dbReference type="EMBL" id="KAL1534925.1"/>
    </source>
</evidence>
<comment type="caution">
    <text evidence="2">The sequence shown here is derived from an EMBL/GenBank/DDBJ whole genome shotgun (WGS) entry which is preliminary data.</text>
</comment>
<dbReference type="EMBL" id="JBEAFC010000012">
    <property type="protein sequence ID" value="KAL1534925.1"/>
    <property type="molecule type" value="Genomic_DNA"/>
</dbReference>
<proteinExistence type="predicted"/>
<reference evidence="2 3" key="1">
    <citation type="submission" date="2024-06" db="EMBL/GenBank/DDBJ databases">
        <title>A chromosome level genome sequence of Diviner's sage (Salvia divinorum).</title>
        <authorList>
            <person name="Ford S.A."/>
            <person name="Ro D.-K."/>
            <person name="Ness R.W."/>
            <person name="Phillips M.A."/>
        </authorList>
    </citation>
    <scope>NUCLEOTIDE SEQUENCE [LARGE SCALE GENOMIC DNA]</scope>
    <source>
        <strain evidence="2">SAF-2024a</strain>
        <tissue evidence="2">Leaf</tissue>
    </source>
</reference>
<dbReference type="PANTHER" id="PTHR46250:SF15">
    <property type="entry name" value="OS01G0523800 PROTEIN"/>
    <property type="match status" value="1"/>
</dbReference>
<protein>
    <submittedName>
        <fullName evidence="2">Uncharacterized protein</fullName>
    </submittedName>
</protein>
<keyword evidence="3" id="KW-1185">Reference proteome</keyword>
<dbReference type="PANTHER" id="PTHR46250">
    <property type="entry name" value="MYB/SANT-LIKE DNA-BINDING DOMAIN PROTEIN-RELATED"/>
    <property type="match status" value="1"/>
</dbReference>
<accession>A0ABD1FSU6</accession>
<organism evidence="2 3">
    <name type="scientific">Salvia divinorum</name>
    <name type="common">Maria pastora</name>
    <name type="synonym">Diviner's sage</name>
    <dbReference type="NCBI Taxonomy" id="28513"/>
    <lineage>
        <taxon>Eukaryota</taxon>
        <taxon>Viridiplantae</taxon>
        <taxon>Streptophyta</taxon>
        <taxon>Embryophyta</taxon>
        <taxon>Tracheophyta</taxon>
        <taxon>Spermatophyta</taxon>
        <taxon>Magnoliopsida</taxon>
        <taxon>eudicotyledons</taxon>
        <taxon>Gunneridae</taxon>
        <taxon>Pentapetalae</taxon>
        <taxon>asterids</taxon>
        <taxon>lamiids</taxon>
        <taxon>Lamiales</taxon>
        <taxon>Lamiaceae</taxon>
        <taxon>Nepetoideae</taxon>
        <taxon>Mentheae</taxon>
        <taxon>Salviinae</taxon>
        <taxon>Salvia</taxon>
        <taxon>Salvia subgen. Calosphace</taxon>
    </lineage>
</organism>
<evidence type="ECO:0000313" key="3">
    <source>
        <dbReference type="Proteomes" id="UP001567538"/>
    </source>
</evidence>
<gene>
    <name evidence="2" type="ORF">AAHA92_31039</name>
</gene>
<dbReference type="AlphaFoldDB" id="A0ABD1FSU6"/>
<dbReference type="Proteomes" id="UP001567538">
    <property type="component" value="Unassembled WGS sequence"/>
</dbReference>
<feature type="compositionally biased region" description="Polar residues" evidence="1">
    <location>
        <begin position="69"/>
        <end position="89"/>
    </location>
</feature>